<dbReference type="GO" id="GO:0005975">
    <property type="term" value="P:carbohydrate metabolic process"/>
    <property type="evidence" value="ECO:0007669"/>
    <property type="project" value="InterPro"/>
</dbReference>
<name>A0A3E2BKU4_9BACT</name>
<gene>
    <name evidence="5" type="ORF">OP8BY_0488</name>
</gene>
<comment type="caution">
    <text evidence="5">The sequence shown here is derived from an EMBL/GenBank/DDBJ whole genome shotgun (WGS) entry which is preliminary data.</text>
</comment>
<evidence type="ECO:0000256" key="3">
    <source>
        <dbReference type="ARBA" id="ARBA00023180"/>
    </source>
</evidence>
<dbReference type="PANTHER" id="PTHR11452:SF91">
    <property type="entry name" value="ALPHA-GALACTOSIDASE A-RELATED"/>
    <property type="match status" value="1"/>
</dbReference>
<keyword evidence="3" id="KW-0325">Glycoprotein</keyword>
<dbReference type="InterPro" id="IPR013785">
    <property type="entry name" value="Aldolase_TIM"/>
</dbReference>
<dbReference type="Proteomes" id="UP000257323">
    <property type="component" value="Unassembled WGS sequence"/>
</dbReference>
<reference evidence="5 6" key="1">
    <citation type="submission" date="2018-08" db="EMBL/GenBank/DDBJ databases">
        <title>Genome analysis of the thermophilic bacterium of the candidate phylum Aminicenantes from deep subsurface aquifer revealed its physiology and ecological role.</title>
        <authorList>
            <person name="Kadnikov V.V."/>
            <person name="Mardanov A.V."/>
            <person name="Beletsky A.V."/>
            <person name="Karnachuk O.V."/>
            <person name="Ravin N.V."/>
        </authorList>
    </citation>
    <scope>NUCLEOTIDE SEQUENCE [LARGE SCALE GENOMIC DNA]</scope>
    <source>
        <strain evidence="5">BY38</strain>
    </source>
</reference>
<dbReference type="InterPro" id="IPR002241">
    <property type="entry name" value="Glyco_hydro_27"/>
</dbReference>
<keyword evidence="2" id="KW-0378">Hydrolase</keyword>
<evidence type="ECO:0000256" key="1">
    <source>
        <dbReference type="ARBA" id="ARBA00009743"/>
    </source>
</evidence>
<comment type="similarity">
    <text evidence="1">Belongs to the glycosyl hydrolase 27 family.</text>
</comment>
<evidence type="ECO:0000256" key="2">
    <source>
        <dbReference type="ARBA" id="ARBA00022801"/>
    </source>
</evidence>
<dbReference type="AlphaFoldDB" id="A0A3E2BKU4"/>
<accession>A0A3E2BKU4</accession>
<dbReference type="Pfam" id="PF02065">
    <property type="entry name" value="Melibiase"/>
    <property type="match status" value="1"/>
</dbReference>
<evidence type="ECO:0000256" key="4">
    <source>
        <dbReference type="ARBA" id="ARBA00023295"/>
    </source>
</evidence>
<evidence type="ECO:0000313" key="6">
    <source>
        <dbReference type="Proteomes" id="UP000257323"/>
    </source>
</evidence>
<dbReference type="PROSITE" id="PS51257">
    <property type="entry name" value="PROKAR_LIPOPROTEIN"/>
    <property type="match status" value="1"/>
</dbReference>
<keyword evidence="4" id="KW-0326">Glycosidase</keyword>
<protein>
    <submittedName>
        <fullName evidence="5">Alpha-galactosidase, GH36 family</fullName>
    </submittedName>
</protein>
<evidence type="ECO:0000313" key="5">
    <source>
        <dbReference type="EMBL" id="RFT15379.1"/>
    </source>
</evidence>
<dbReference type="Gene3D" id="3.20.20.70">
    <property type="entry name" value="Aldolase class I"/>
    <property type="match status" value="1"/>
</dbReference>
<organism evidence="5 6">
    <name type="scientific">Candidatus Saccharicenans subterraneus</name>
    <dbReference type="NCBI Taxonomy" id="2508984"/>
    <lineage>
        <taxon>Bacteria</taxon>
        <taxon>Candidatus Aminicenantota</taxon>
        <taxon>Candidatus Aminicenantia</taxon>
        <taxon>Candidatus Aminicenantales</taxon>
        <taxon>Candidatus Saccharicenantaceae</taxon>
        <taxon>Candidatus Saccharicenans</taxon>
    </lineage>
</organism>
<dbReference type="EMBL" id="QUAH01000010">
    <property type="protein sequence ID" value="RFT15379.1"/>
    <property type="molecule type" value="Genomic_DNA"/>
</dbReference>
<dbReference type="SUPFAM" id="SSF51445">
    <property type="entry name" value="(Trans)glycosidases"/>
    <property type="match status" value="1"/>
</dbReference>
<proteinExistence type="inferred from homology"/>
<dbReference type="InterPro" id="IPR017853">
    <property type="entry name" value="GH"/>
</dbReference>
<dbReference type="PANTHER" id="PTHR11452">
    <property type="entry name" value="ALPHA-GALACTOSIDASE/ALPHA-N-ACETYLGALACTOSAMINIDASE"/>
    <property type="match status" value="1"/>
</dbReference>
<dbReference type="GO" id="GO:0004553">
    <property type="term" value="F:hydrolase activity, hydrolyzing O-glycosyl compounds"/>
    <property type="evidence" value="ECO:0007669"/>
    <property type="project" value="InterPro"/>
</dbReference>
<sequence>MKKLTMVLEIFTSNFYRYASGRTRIILIMLLLTACWLFSGCGGVSRPTDSYNVFPEIKVKGPEIIIEYRGEPVFTGKVITQNGTFSFTRNIFQDEKALTGVVALTAARGIKLNLAGQIKASAESFPCEADRSDSGPVVVRHVSGLSRSRLNRAVYDRRSDWVLSVDSGPRVQVSPLEENPEGRVYAIEASGSEIILRFRPAYYRLHRGLKYYEPWTYRLKQDSVAGWISWFAFYDRVTEADIVETAETMVEKLLPFGYKLLQIDDGYQRGEGQPELWLQANDKFPRGLSFLASYLKGKGLVPGLWTNVAFKQVEFVQAHPDWFVQDNSGRPGRGNWVEYSLDGSVEKALDEIVRPVYRTLRNQGWKYFKVDALRHLRYEGYNAHSGYFIRKKVDREKAFRRYVEVIREEIGPESYLLGCWGIRPELVGLLDGCRIGTDGFSYAGLAQFNSWNNVVWRNDPDHIQLDEERYRSLLVTSLTGSILLLTDKPAVYHSPAVEPARRAAPVLWTVPGQIFDVDPSRSSLLDRVGAEVSGSGPRPFDAGLRPACDLWLLEIVRPFENWLVLGRTGESEKKIRFSDLGLDDQKEYFVFEFWSKQLVGSFNGGFEPGPLDPVYRSQCFIIRERMAHPQLLATSRHLTGGGPDLLDTRWEGDELSAKCQLAAGDPYELYIHIPPGWNLDETTIDGASLESSRRQGSLLMITLQAGTGGQASWTIRFSRTR</sequence>